<evidence type="ECO:0000259" key="1">
    <source>
        <dbReference type="SMART" id="SM00563"/>
    </source>
</evidence>
<proteinExistence type="predicted"/>
<sequence>MVDRMIRRSVRRTFRGVYWQPPQLPVGEPAIFVPNHHGWHDGYVMYLALSQLGLRGFHDWIEEFDRFPLFGKIGGMPFPSDDPVRRAATIRRTIRLMKGDRRSLMLFAEGILHRPPELLPFGKSLDLLVKKVPDAVVIPVGIRYEHSMHERPEAFLRFGEPMEEGPEMSRRTRLAVAKQLDRIAVDLSVAPDRFQLLHAGTKDVNERMQLSKMPGFSRLRVKMGEYKSEEPRSQ</sequence>
<reference evidence="2 3" key="1">
    <citation type="journal article" date="2014" name="PLoS ONE">
        <title>The first complete genome sequence of the class fimbriimonadia in the phylum armatimonadetes.</title>
        <authorList>
            <person name="Hu Z.Y."/>
            <person name="Wang Y.Z."/>
            <person name="Im W.T."/>
            <person name="Wang S.Y."/>
            <person name="Zhao G.P."/>
            <person name="Zheng H.J."/>
            <person name="Quan Z.X."/>
        </authorList>
    </citation>
    <scope>NUCLEOTIDE SEQUENCE [LARGE SCALE GENOMIC DNA]</scope>
    <source>
        <strain evidence="2">Gsoil 348</strain>
    </source>
</reference>
<name>A0A068NP26_FIMGI</name>
<dbReference type="HOGENOM" id="CLU_1183622_0_0_0"/>
<organism evidence="2 3">
    <name type="scientific">Fimbriimonas ginsengisoli Gsoil 348</name>
    <dbReference type="NCBI Taxonomy" id="661478"/>
    <lineage>
        <taxon>Bacteria</taxon>
        <taxon>Bacillati</taxon>
        <taxon>Armatimonadota</taxon>
        <taxon>Fimbriimonadia</taxon>
        <taxon>Fimbriimonadales</taxon>
        <taxon>Fimbriimonadaceae</taxon>
        <taxon>Fimbriimonas</taxon>
    </lineage>
</organism>
<evidence type="ECO:0000313" key="3">
    <source>
        <dbReference type="Proteomes" id="UP000027982"/>
    </source>
</evidence>
<protein>
    <submittedName>
        <fullName evidence="2">Putative acyltransferase</fullName>
    </submittedName>
</protein>
<dbReference type="STRING" id="661478.OP10G_1132"/>
<feature type="domain" description="Phospholipid/glycerol acyltransferase" evidence="1">
    <location>
        <begin position="30"/>
        <end position="145"/>
    </location>
</feature>
<dbReference type="AlphaFoldDB" id="A0A068NP26"/>
<dbReference type="SMART" id="SM00563">
    <property type="entry name" value="PlsC"/>
    <property type="match status" value="1"/>
</dbReference>
<accession>A0A068NP26</accession>
<dbReference type="Proteomes" id="UP000027982">
    <property type="component" value="Chromosome"/>
</dbReference>
<dbReference type="KEGG" id="fgi:OP10G_1132"/>
<dbReference type="SUPFAM" id="SSF69593">
    <property type="entry name" value="Glycerol-3-phosphate (1)-acyltransferase"/>
    <property type="match status" value="1"/>
</dbReference>
<keyword evidence="3" id="KW-1185">Reference proteome</keyword>
<dbReference type="InterPro" id="IPR002123">
    <property type="entry name" value="Plipid/glycerol_acylTrfase"/>
</dbReference>
<keyword evidence="2" id="KW-0012">Acyltransferase</keyword>
<dbReference type="Pfam" id="PF01553">
    <property type="entry name" value="Acyltransferase"/>
    <property type="match status" value="1"/>
</dbReference>
<dbReference type="EMBL" id="CP007139">
    <property type="protein sequence ID" value="AIE84500.1"/>
    <property type="molecule type" value="Genomic_DNA"/>
</dbReference>
<dbReference type="eggNOG" id="COG0204">
    <property type="taxonomic scope" value="Bacteria"/>
</dbReference>
<dbReference type="CDD" id="cd06551">
    <property type="entry name" value="LPLAT"/>
    <property type="match status" value="1"/>
</dbReference>
<keyword evidence="2" id="KW-0808">Transferase</keyword>
<evidence type="ECO:0000313" key="2">
    <source>
        <dbReference type="EMBL" id="AIE84500.1"/>
    </source>
</evidence>
<gene>
    <name evidence="2" type="ORF">OP10G_1132</name>
</gene>
<dbReference type="GO" id="GO:0016746">
    <property type="term" value="F:acyltransferase activity"/>
    <property type="evidence" value="ECO:0007669"/>
    <property type="project" value="UniProtKB-KW"/>
</dbReference>